<dbReference type="PATRIC" id="fig|394096.3.peg.4436"/>
<evidence type="ECO:0008006" key="5">
    <source>
        <dbReference type="Google" id="ProtNLM"/>
    </source>
</evidence>
<comment type="caution">
    <text evidence="3">The sequence shown here is derived from an EMBL/GenBank/DDBJ whole genome shotgun (WGS) entry which is preliminary data.</text>
</comment>
<evidence type="ECO:0000256" key="2">
    <source>
        <dbReference type="SAM" id="SignalP"/>
    </source>
</evidence>
<feature type="compositionally biased region" description="Low complexity" evidence="1">
    <location>
        <begin position="22"/>
        <end position="46"/>
    </location>
</feature>
<dbReference type="STRING" id="394096.DB31_8395"/>
<keyword evidence="2" id="KW-0732">Signal</keyword>
<dbReference type="Proteomes" id="UP000028725">
    <property type="component" value="Unassembled WGS sequence"/>
</dbReference>
<evidence type="ECO:0000256" key="1">
    <source>
        <dbReference type="SAM" id="MobiDB-lite"/>
    </source>
</evidence>
<keyword evidence="4" id="KW-1185">Reference proteome</keyword>
<evidence type="ECO:0000313" key="4">
    <source>
        <dbReference type="Proteomes" id="UP000028725"/>
    </source>
</evidence>
<proteinExistence type="predicted"/>
<feature type="signal peptide" evidence="2">
    <location>
        <begin position="1"/>
        <end position="20"/>
    </location>
</feature>
<dbReference type="EMBL" id="JMCB01000008">
    <property type="protein sequence ID" value="KFE67042.1"/>
    <property type="molecule type" value="Genomic_DNA"/>
</dbReference>
<reference evidence="3 4" key="1">
    <citation type="submission" date="2014-04" db="EMBL/GenBank/DDBJ databases">
        <title>Genome assembly of Hyalangium minutum DSM 14724.</title>
        <authorList>
            <person name="Sharma G."/>
            <person name="Subramanian S."/>
        </authorList>
    </citation>
    <scope>NUCLEOTIDE SEQUENCE [LARGE SCALE GENOMIC DNA]</scope>
    <source>
        <strain evidence="3 4">DSM 14724</strain>
    </source>
</reference>
<dbReference type="SUPFAM" id="SSF56935">
    <property type="entry name" value="Porins"/>
    <property type="match status" value="1"/>
</dbReference>
<accession>A0A085WH79</accession>
<dbReference type="AlphaFoldDB" id="A0A085WH79"/>
<dbReference type="Gene3D" id="2.40.160.10">
    <property type="entry name" value="Porin"/>
    <property type="match status" value="1"/>
</dbReference>
<sequence>MKNVLVALMTLASSAALAQAAEPQPATGATPAAETSEAPAAPAAPSVEERLTTTEGKVAALEEQNIETKNDLGILKKLKFSGYIQARYQYQQTDYDEAAPELKLTDGFSRFTVRRGRIKAAYTGDTGLAMIQVDIIPTAVQLRDAEATLFIPGTKQNLSITLGQMKVPFNFEGPFSSSEREFPERSRMTGAFLPGERDRGVRLNGKYGALRAAAGVFDGNAMNNVGFVGTDNDKEKDVIGRLGFDLKWISGGMSGWKGLTLGKRNGDTTRKAYPRTRLGADLQVYLDLVPVGGTAFKAEYATGKTYQRNNVEQLGLPASGWWAQIAQNIGVSDEAVVRYEYFDYENGRPAQESGSKLGANNAIGTLGLAYIHYFGETVKLTAAYELNKTETVKDGTAEDPTDNLFTLQLQARY</sequence>
<protein>
    <recommendedName>
        <fullName evidence="5">Phosphate-selective porin O and P</fullName>
    </recommendedName>
</protein>
<dbReference type="RefSeq" id="WP_044191013.1">
    <property type="nucleotide sequence ID" value="NZ_JMCB01000008.1"/>
</dbReference>
<feature type="region of interest" description="Disordered" evidence="1">
    <location>
        <begin position="22"/>
        <end position="49"/>
    </location>
</feature>
<dbReference type="OrthoDB" id="9807854at2"/>
<organism evidence="3 4">
    <name type="scientific">Hyalangium minutum</name>
    <dbReference type="NCBI Taxonomy" id="394096"/>
    <lineage>
        <taxon>Bacteria</taxon>
        <taxon>Pseudomonadati</taxon>
        <taxon>Myxococcota</taxon>
        <taxon>Myxococcia</taxon>
        <taxon>Myxococcales</taxon>
        <taxon>Cystobacterineae</taxon>
        <taxon>Archangiaceae</taxon>
        <taxon>Hyalangium</taxon>
    </lineage>
</organism>
<name>A0A085WH79_9BACT</name>
<dbReference type="InterPro" id="IPR023614">
    <property type="entry name" value="Porin_dom_sf"/>
</dbReference>
<evidence type="ECO:0000313" key="3">
    <source>
        <dbReference type="EMBL" id="KFE67042.1"/>
    </source>
</evidence>
<feature type="chain" id="PRO_5001799594" description="Phosphate-selective porin O and P" evidence="2">
    <location>
        <begin position="21"/>
        <end position="413"/>
    </location>
</feature>
<gene>
    <name evidence="3" type="ORF">DB31_8395</name>
</gene>